<evidence type="ECO:0000256" key="2">
    <source>
        <dbReference type="ARBA" id="ARBA00010231"/>
    </source>
</evidence>
<dbReference type="InterPro" id="IPR016055">
    <property type="entry name" value="A-D-PHexomutase_a/b/a-I/II/III"/>
</dbReference>
<dbReference type="EMBL" id="BSUL01000001">
    <property type="protein sequence ID" value="GMA27983.1"/>
    <property type="molecule type" value="Genomic_DNA"/>
</dbReference>
<organism evidence="10 11">
    <name type="scientific">Arenivirga flava</name>
    <dbReference type="NCBI Taxonomy" id="1930060"/>
    <lineage>
        <taxon>Bacteria</taxon>
        <taxon>Bacillati</taxon>
        <taxon>Actinomycetota</taxon>
        <taxon>Actinomycetes</taxon>
        <taxon>Micrococcales</taxon>
        <taxon>Microbacteriaceae</taxon>
        <taxon>Arenivirga</taxon>
    </lineage>
</organism>
<dbReference type="GO" id="GO:0005975">
    <property type="term" value="P:carbohydrate metabolic process"/>
    <property type="evidence" value="ECO:0007669"/>
    <property type="project" value="InterPro"/>
</dbReference>
<feature type="compositionally biased region" description="Low complexity" evidence="7">
    <location>
        <begin position="227"/>
        <end position="266"/>
    </location>
</feature>
<dbReference type="InterPro" id="IPR005844">
    <property type="entry name" value="A-D-PHexomutase_a/b/a-I"/>
</dbReference>
<evidence type="ECO:0000256" key="1">
    <source>
        <dbReference type="ARBA" id="ARBA00001946"/>
    </source>
</evidence>
<comment type="caution">
    <text evidence="10">The sequence shown here is derived from an EMBL/GenBank/DDBJ whole genome shotgun (WGS) entry which is preliminary data.</text>
</comment>
<name>A0AA37UF51_9MICO</name>
<proteinExistence type="inferred from homology"/>
<dbReference type="Pfam" id="PF02878">
    <property type="entry name" value="PGM_PMM_I"/>
    <property type="match status" value="1"/>
</dbReference>
<feature type="region of interest" description="Disordered" evidence="7">
    <location>
        <begin position="221"/>
        <end position="294"/>
    </location>
</feature>
<dbReference type="PANTHER" id="PTHR43771:SF1">
    <property type="entry name" value="PHOSPHOMANNOMUTASE"/>
    <property type="match status" value="1"/>
</dbReference>
<dbReference type="PRINTS" id="PR00509">
    <property type="entry name" value="PGMPMM"/>
</dbReference>
<gene>
    <name evidence="10" type="ORF">GCM10025874_12360</name>
</gene>
<evidence type="ECO:0000256" key="4">
    <source>
        <dbReference type="ARBA" id="ARBA00022723"/>
    </source>
</evidence>
<dbReference type="InterPro" id="IPR005841">
    <property type="entry name" value="Alpha-D-phosphohexomutase_SF"/>
</dbReference>
<dbReference type="GO" id="GO:0046872">
    <property type="term" value="F:metal ion binding"/>
    <property type="evidence" value="ECO:0007669"/>
    <property type="project" value="UniProtKB-KW"/>
</dbReference>
<keyword evidence="3" id="KW-0597">Phosphoprotein</keyword>
<dbReference type="Proteomes" id="UP001157160">
    <property type="component" value="Unassembled WGS sequence"/>
</dbReference>
<evidence type="ECO:0000256" key="6">
    <source>
        <dbReference type="ARBA" id="ARBA00023235"/>
    </source>
</evidence>
<comment type="similarity">
    <text evidence="2">Belongs to the phosphohexose mutase family.</text>
</comment>
<feature type="domain" description="Alpha-D-phosphohexomutase alpha/beta/alpha" evidence="9">
    <location>
        <begin position="159"/>
        <end position="229"/>
    </location>
</feature>
<dbReference type="Pfam" id="PF02879">
    <property type="entry name" value="PGM_PMM_II"/>
    <property type="match status" value="1"/>
</dbReference>
<evidence type="ECO:0000256" key="5">
    <source>
        <dbReference type="ARBA" id="ARBA00022842"/>
    </source>
</evidence>
<dbReference type="Gene3D" id="3.40.120.10">
    <property type="entry name" value="Alpha-D-Glucose-1,6-Bisphosphate, subunit A, domain 3"/>
    <property type="match status" value="2"/>
</dbReference>
<keyword evidence="11" id="KW-1185">Reference proteome</keyword>
<dbReference type="InterPro" id="IPR005845">
    <property type="entry name" value="A-D-PHexomutase_a/b/a-II"/>
</dbReference>
<evidence type="ECO:0000259" key="9">
    <source>
        <dbReference type="Pfam" id="PF02879"/>
    </source>
</evidence>
<evidence type="ECO:0000256" key="3">
    <source>
        <dbReference type="ARBA" id="ARBA00022553"/>
    </source>
</evidence>
<protein>
    <recommendedName>
        <fullName evidence="12">Alpha-D-phosphohexomutase alpha/beta/alpha domain-containing protein</fullName>
    </recommendedName>
</protein>
<dbReference type="AlphaFoldDB" id="A0AA37UF51"/>
<keyword evidence="5" id="KW-0460">Magnesium</keyword>
<evidence type="ECO:0008006" key="12">
    <source>
        <dbReference type="Google" id="ProtNLM"/>
    </source>
</evidence>
<dbReference type="PANTHER" id="PTHR43771">
    <property type="entry name" value="PHOSPHOMANNOMUTASE"/>
    <property type="match status" value="1"/>
</dbReference>
<comment type="cofactor">
    <cofactor evidence="1">
        <name>Mg(2+)</name>
        <dbReference type="ChEBI" id="CHEBI:18420"/>
    </cofactor>
</comment>
<reference evidence="10 11" key="1">
    <citation type="journal article" date="2014" name="Int. J. Syst. Evol. Microbiol.">
        <title>Complete genome sequence of Corynebacterium casei LMG S-19264T (=DSM 44701T), isolated from a smear-ripened cheese.</title>
        <authorList>
            <consortium name="US DOE Joint Genome Institute (JGI-PGF)"/>
            <person name="Walter F."/>
            <person name="Albersmeier A."/>
            <person name="Kalinowski J."/>
            <person name="Ruckert C."/>
        </authorList>
    </citation>
    <scope>NUCLEOTIDE SEQUENCE [LARGE SCALE GENOMIC DNA]</scope>
    <source>
        <strain evidence="10 11">NBRC 112289</strain>
    </source>
</reference>
<accession>A0AA37UF51</accession>
<dbReference type="SUPFAM" id="SSF53738">
    <property type="entry name" value="Phosphoglucomutase, first 3 domains"/>
    <property type="match status" value="2"/>
</dbReference>
<keyword evidence="6" id="KW-0413">Isomerase</keyword>
<evidence type="ECO:0000313" key="10">
    <source>
        <dbReference type="EMBL" id="GMA27983.1"/>
    </source>
</evidence>
<keyword evidence="4" id="KW-0479">Metal-binding</keyword>
<evidence type="ECO:0000313" key="11">
    <source>
        <dbReference type="Proteomes" id="UP001157160"/>
    </source>
</evidence>
<evidence type="ECO:0000259" key="8">
    <source>
        <dbReference type="Pfam" id="PF02878"/>
    </source>
</evidence>
<evidence type="ECO:0000256" key="7">
    <source>
        <dbReference type="SAM" id="MobiDB-lite"/>
    </source>
</evidence>
<sequence length="294" mass="30699">MTKPDLHAFIKAYDVRGLVGSQMTEEVVEALAAGFVDEIGAAGARVVVGHDMRDSSPVFAEAFARGATARGAEVVSIGLCSTDMTYFASGVLDAPAAMFTASHNPATYNGIKFSRVGAKGISLDTGLGAIRDRAIAFLDAGIPAVGQRGEVVQQDVLRDYAAYLRELVDLSGIRPIRVVVDAGNGMGGRTVPAVLGEAAGLAKLPIEVIPLYFELDGTFPNHEANPSTPRTSSICRRRSSSTAPTSASPSTATPTGASSSTSAASRSRPRPSPRSWPCERSSACGRPTRRTRSS</sequence>
<feature type="domain" description="Alpha-D-phosphohexomutase alpha/beta/alpha" evidence="8">
    <location>
        <begin position="11"/>
        <end position="116"/>
    </location>
</feature>
<dbReference type="GO" id="GO:0016868">
    <property type="term" value="F:intramolecular phosphotransferase activity"/>
    <property type="evidence" value="ECO:0007669"/>
    <property type="project" value="InterPro"/>
</dbReference>